<dbReference type="EMBL" id="KN832870">
    <property type="protein sequence ID" value="KIN07032.1"/>
    <property type="molecule type" value="Genomic_DNA"/>
</dbReference>
<dbReference type="AlphaFoldDB" id="A0A0C3HXU0"/>
<protein>
    <recommendedName>
        <fullName evidence="8">FMN hydroxy acid dehydrogenase domain-containing protein</fullName>
    </recommendedName>
</protein>
<name>A0A0C3HXU0_OIDMZ</name>
<feature type="binding site" evidence="7">
    <location>
        <position position="139"/>
    </location>
    <ligand>
        <name>FMN</name>
        <dbReference type="ChEBI" id="CHEBI:58210"/>
    </ligand>
</feature>
<feature type="binding site" evidence="7">
    <location>
        <position position="161"/>
    </location>
    <ligand>
        <name>FMN</name>
        <dbReference type="ChEBI" id="CHEBI:58210"/>
    </ligand>
</feature>
<feature type="active site" description="Proton acceptor" evidence="6">
    <location>
        <position position="300"/>
    </location>
</feature>
<evidence type="ECO:0000256" key="6">
    <source>
        <dbReference type="PIRSR" id="PIRSR000138-1"/>
    </source>
</evidence>
<dbReference type="PANTHER" id="PTHR10578">
    <property type="entry name" value="S -2-HYDROXY-ACID OXIDASE-RELATED"/>
    <property type="match status" value="1"/>
</dbReference>
<feature type="binding site" evidence="7">
    <location>
        <position position="298"/>
    </location>
    <ligand>
        <name>FMN</name>
        <dbReference type="ChEBI" id="CHEBI:58210"/>
    </ligand>
</feature>
<dbReference type="InterPro" id="IPR000262">
    <property type="entry name" value="FMN-dep_DH"/>
</dbReference>
<dbReference type="CDD" id="cd03332">
    <property type="entry name" value="LMO_FMN"/>
    <property type="match status" value="1"/>
</dbReference>
<dbReference type="FunFam" id="3.20.20.70:FF:000132">
    <property type="entry name" value="FMN dependent dehydrogenase"/>
    <property type="match status" value="1"/>
</dbReference>
<dbReference type="OrthoDB" id="25826at2759"/>
<feature type="binding site" evidence="7">
    <location>
        <position position="303"/>
    </location>
    <ligand>
        <name>glyoxylate</name>
        <dbReference type="ChEBI" id="CHEBI:36655"/>
    </ligand>
</feature>
<dbReference type="InterPro" id="IPR013785">
    <property type="entry name" value="Aldolase_TIM"/>
</dbReference>
<dbReference type="HOGENOM" id="CLU_020639_0_1_1"/>
<feature type="binding site" evidence="7">
    <location>
        <position position="276"/>
    </location>
    <ligand>
        <name>FMN</name>
        <dbReference type="ChEBI" id="CHEBI:58210"/>
    </ligand>
</feature>
<dbReference type="GO" id="GO:0010181">
    <property type="term" value="F:FMN binding"/>
    <property type="evidence" value="ECO:0007669"/>
    <property type="project" value="InterPro"/>
</dbReference>
<comment type="cofactor">
    <cofactor evidence="1">
        <name>FMN</name>
        <dbReference type="ChEBI" id="CHEBI:58210"/>
    </cofactor>
</comment>
<dbReference type="GO" id="GO:0016491">
    <property type="term" value="F:oxidoreductase activity"/>
    <property type="evidence" value="ECO:0007669"/>
    <property type="project" value="UniProtKB-KW"/>
</dbReference>
<evidence type="ECO:0000256" key="4">
    <source>
        <dbReference type="ARBA" id="ARBA00023002"/>
    </source>
</evidence>
<comment type="similarity">
    <text evidence="5">Belongs to the FMN-dependent alpha-hydroxy acid dehydrogenase family.</text>
</comment>
<feature type="binding site" evidence="7">
    <location>
        <position position="300"/>
    </location>
    <ligand>
        <name>glyoxylate</name>
        <dbReference type="ChEBI" id="CHEBI:36655"/>
    </ligand>
</feature>
<feature type="binding site" evidence="7">
    <location>
        <begin position="110"/>
        <end position="112"/>
    </location>
    <ligand>
        <name>FMN</name>
        <dbReference type="ChEBI" id="CHEBI:58210"/>
    </ligand>
</feature>
<evidence type="ECO:0000256" key="5">
    <source>
        <dbReference type="ARBA" id="ARBA00024042"/>
    </source>
</evidence>
<evidence type="ECO:0000256" key="7">
    <source>
        <dbReference type="PIRSR" id="PIRSR000138-2"/>
    </source>
</evidence>
<reference evidence="10" key="2">
    <citation type="submission" date="2015-01" db="EMBL/GenBank/DDBJ databases">
        <title>Evolutionary Origins and Diversification of the Mycorrhizal Mutualists.</title>
        <authorList>
            <consortium name="DOE Joint Genome Institute"/>
            <consortium name="Mycorrhizal Genomics Consortium"/>
            <person name="Kohler A."/>
            <person name="Kuo A."/>
            <person name="Nagy L.G."/>
            <person name="Floudas D."/>
            <person name="Copeland A."/>
            <person name="Barry K.W."/>
            <person name="Cichocki N."/>
            <person name="Veneault-Fourrey C."/>
            <person name="LaButti K."/>
            <person name="Lindquist E.A."/>
            <person name="Lipzen A."/>
            <person name="Lundell T."/>
            <person name="Morin E."/>
            <person name="Murat C."/>
            <person name="Riley R."/>
            <person name="Ohm R."/>
            <person name="Sun H."/>
            <person name="Tunlid A."/>
            <person name="Henrissat B."/>
            <person name="Grigoriev I.V."/>
            <person name="Hibbett D.S."/>
            <person name="Martin F."/>
        </authorList>
    </citation>
    <scope>NUCLEOTIDE SEQUENCE [LARGE SCALE GENOMIC DNA]</scope>
    <source>
        <strain evidence="10">Zn</strain>
    </source>
</reference>
<evidence type="ECO:0000313" key="10">
    <source>
        <dbReference type="Proteomes" id="UP000054321"/>
    </source>
</evidence>
<sequence>MGDHVEQRFLASQRFKRHQFNIYENGMLRNQFPTVTTNPNKLEQQARDSMEAKGFNFIFGGAGEHATMDANRLAFRQWKLIPRMLLPTSQRDLSVTLFGIEYSTPVLFAPVGAHCVFHADGECGVAEVAADLDITYIHSTAATASIEDAARANGNGPRWFQLYWPQNDEITLSLLNRASRSGYSTLVITLDTWSLGWRPANLDGGFVPFIKGVGDQAGFSDPVFRQQFKKNYGVEVEEDIISAAAEWNKDIFSGQAHTWEQLEFIKSHWSGPIVVKGIQHVDDARMALKMGMDGIIVSNHGGRQVDGALGSLEALPEIVHAVGKDMTVLFDSGVRTGADIIKALCLGAKGVLIGRPWVYGLGICGKAGAKEVMMGLLADFDQTLGLTGIRSISQCNRSILRRITYGGDRHTSL</sequence>
<dbReference type="Pfam" id="PF01070">
    <property type="entry name" value="FMN_dh"/>
    <property type="match status" value="1"/>
</dbReference>
<dbReference type="SUPFAM" id="SSF51395">
    <property type="entry name" value="FMN-linked oxidoreductases"/>
    <property type="match status" value="1"/>
</dbReference>
<dbReference type="PIRSF" id="PIRSF000138">
    <property type="entry name" value="Al-hdrx_acd_dh"/>
    <property type="match status" value="1"/>
</dbReference>
<evidence type="ECO:0000256" key="1">
    <source>
        <dbReference type="ARBA" id="ARBA00001917"/>
    </source>
</evidence>
<dbReference type="PROSITE" id="PS00557">
    <property type="entry name" value="FMN_HYDROXY_ACID_DH_1"/>
    <property type="match status" value="1"/>
</dbReference>
<dbReference type="InterPro" id="IPR037396">
    <property type="entry name" value="FMN_HAD"/>
</dbReference>
<dbReference type="Proteomes" id="UP000054321">
    <property type="component" value="Unassembled WGS sequence"/>
</dbReference>
<dbReference type="PROSITE" id="PS51349">
    <property type="entry name" value="FMN_HYDROXY_ACID_DH_2"/>
    <property type="match status" value="1"/>
</dbReference>
<dbReference type="InParanoid" id="A0A0C3HXU0"/>
<feature type="binding site" evidence="7">
    <location>
        <begin position="331"/>
        <end position="335"/>
    </location>
    <ligand>
        <name>FMN</name>
        <dbReference type="ChEBI" id="CHEBI:58210"/>
    </ligand>
</feature>
<evidence type="ECO:0000256" key="2">
    <source>
        <dbReference type="ARBA" id="ARBA00022630"/>
    </source>
</evidence>
<gene>
    <name evidence="9" type="ORF">OIDMADRAFT_108571</name>
</gene>
<keyword evidence="4" id="KW-0560">Oxidoreductase</keyword>
<reference evidence="9 10" key="1">
    <citation type="submission" date="2014-04" db="EMBL/GenBank/DDBJ databases">
        <authorList>
            <consortium name="DOE Joint Genome Institute"/>
            <person name="Kuo A."/>
            <person name="Martino E."/>
            <person name="Perotto S."/>
            <person name="Kohler A."/>
            <person name="Nagy L.G."/>
            <person name="Floudas D."/>
            <person name="Copeland A."/>
            <person name="Barry K.W."/>
            <person name="Cichocki N."/>
            <person name="Veneault-Fourrey C."/>
            <person name="LaButti K."/>
            <person name="Lindquist E.A."/>
            <person name="Lipzen A."/>
            <person name="Lundell T."/>
            <person name="Morin E."/>
            <person name="Murat C."/>
            <person name="Sun H."/>
            <person name="Tunlid A."/>
            <person name="Henrissat B."/>
            <person name="Grigoriev I.V."/>
            <person name="Hibbett D.S."/>
            <person name="Martin F."/>
            <person name="Nordberg H.P."/>
            <person name="Cantor M.N."/>
            <person name="Hua S.X."/>
        </authorList>
    </citation>
    <scope>NUCLEOTIDE SEQUENCE [LARGE SCALE GENOMIC DNA]</scope>
    <source>
        <strain evidence="9 10">Zn</strain>
    </source>
</reference>
<organism evidence="9 10">
    <name type="scientific">Oidiodendron maius (strain Zn)</name>
    <dbReference type="NCBI Taxonomy" id="913774"/>
    <lineage>
        <taxon>Eukaryota</taxon>
        <taxon>Fungi</taxon>
        <taxon>Dikarya</taxon>
        <taxon>Ascomycota</taxon>
        <taxon>Pezizomycotina</taxon>
        <taxon>Leotiomycetes</taxon>
        <taxon>Leotiomycetes incertae sedis</taxon>
        <taxon>Myxotrichaceae</taxon>
        <taxon>Oidiodendron</taxon>
    </lineage>
</organism>
<dbReference type="InterPro" id="IPR012133">
    <property type="entry name" value="Alpha-hydoxy_acid_DH_FMN"/>
</dbReference>
<dbReference type="STRING" id="913774.A0A0C3HXU0"/>
<evidence type="ECO:0000313" key="9">
    <source>
        <dbReference type="EMBL" id="KIN07032.1"/>
    </source>
</evidence>
<accession>A0A0C3HXU0</accession>
<feature type="domain" description="FMN hydroxy acid dehydrogenase" evidence="8">
    <location>
        <begin position="31"/>
        <end position="405"/>
    </location>
</feature>
<feature type="binding site" evidence="7">
    <location>
        <begin position="354"/>
        <end position="355"/>
    </location>
    <ligand>
        <name>FMN</name>
        <dbReference type="ChEBI" id="CHEBI:58210"/>
    </ligand>
</feature>
<keyword evidence="3 7" id="KW-0288">FMN</keyword>
<dbReference type="InterPro" id="IPR008259">
    <property type="entry name" value="FMN_hydac_DH_AS"/>
</dbReference>
<proteinExistence type="inferred from homology"/>
<feature type="binding site" evidence="7">
    <location>
        <position position="189"/>
    </location>
    <ligand>
        <name>FMN</name>
        <dbReference type="ChEBI" id="CHEBI:58210"/>
    </ligand>
</feature>
<evidence type="ECO:0000259" key="8">
    <source>
        <dbReference type="PROSITE" id="PS51349"/>
    </source>
</evidence>
<dbReference type="Gene3D" id="3.20.20.70">
    <property type="entry name" value="Aldolase class I"/>
    <property type="match status" value="1"/>
</dbReference>
<evidence type="ECO:0000256" key="3">
    <source>
        <dbReference type="ARBA" id="ARBA00022643"/>
    </source>
</evidence>
<dbReference type="PANTHER" id="PTHR10578:SF86">
    <property type="entry name" value="DEPENDENT DEHYDROGENASE, PUTATIVE (AFU_ORTHOLOGUE AFUA_6G02720)-RELATED"/>
    <property type="match status" value="1"/>
</dbReference>
<feature type="binding site" evidence="7">
    <location>
        <position position="198"/>
    </location>
    <ligand>
        <name>glyoxylate</name>
        <dbReference type="ChEBI" id="CHEBI:36655"/>
    </ligand>
</feature>
<dbReference type="InterPro" id="IPR037350">
    <property type="entry name" value="LMO_FMN"/>
</dbReference>
<keyword evidence="10" id="KW-1185">Reference proteome</keyword>
<keyword evidence="2 7" id="KW-0285">Flavoprotein</keyword>
<feature type="binding site" evidence="7">
    <location>
        <position position="163"/>
    </location>
    <ligand>
        <name>glyoxylate</name>
        <dbReference type="ChEBI" id="CHEBI:36655"/>
    </ligand>
</feature>